<dbReference type="InterPro" id="IPR050936">
    <property type="entry name" value="AP-1-like"/>
</dbReference>
<reference evidence="5 6" key="1">
    <citation type="submission" date="2018-11" db="EMBL/GenBank/DDBJ databases">
        <title>Genome assembly of Steccherinum ochraceum LE-BIN_3174, the white-rot fungus of the Steccherinaceae family (The Residual Polyporoid clade, Polyporales, Basidiomycota).</title>
        <authorList>
            <person name="Fedorova T.V."/>
            <person name="Glazunova O.A."/>
            <person name="Landesman E.O."/>
            <person name="Moiseenko K.V."/>
            <person name="Psurtseva N.V."/>
            <person name="Savinova O.S."/>
            <person name="Shakhova N.V."/>
            <person name="Tyazhelova T.V."/>
            <person name="Vasina D.V."/>
        </authorList>
    </citation>
    <scope>NUCLEOTIDE SEQUENCE [LARGE SCALE GENOMIC DNA]</scope>
    <source>
        <strain evidence="5 6">LE-BIN_3174</strain>
    </source>
</reference>
<accession>A0A4R0RVX8</accession>
<proteinExistence type="predicted"/>
<feature type="region of interest" description="Disordered" evidence="3">
    <location>
        <begin position="1"/>
        <end position="74"/>
    </location>
</feature>
<dbReference type="GO" id="GO:0001228">
    <property type="term" value="F:DNA-binding transcription activator activity, RNA polymerase II-specific"/>
    <property type="evidence" value="ECO:0007669"/>
    <property type="project" value="TreeGrafter"/>
</dbReference>
<keyword evidence="6" id="KW-1185">Reference proteome</keyword>
<dbReference type="InterPro" id="IPR004827">
    <property type="entry name" value="bZIP"/>
</dbReference>
<feature type="region of interest" description="Disordered" evidence="3">
    <location>
        <begin position="176"/>
        <end position="215"/>
    </location>
</feature>
<dbReference type="Gene3D" id="1.20.5.170">
    <property type="match status" value="1"/>
</dbReference>
<dbReference type="SMART" id="SM00338">
    <property type="entry name" value="BRLZ"/>
    <property type="match status" value="1"/>
</dbReference>
<dbReference type="CDD" id="cd14688">
    <property type="entry name" value="bZIP_YAP"/>
    <property type="match status" value="1"/>
</dbReference>
<dbReference type="PANTHER" id="PTHR40621">
    <property type="entry name" value="TRANSCRIPTION FACTOR KAPC-RELATED"/>
    <property type="match status" value="1"/>
</dbReference>
<feature type="region of interest" description="Disordered" evidence="3">
    <location>
        <begin position="292"/>
        <end position="323"/>
    </location>
</feature>
<feature type="compositionally biased region" description="Low complexity" evidence="3">
    <location>
        <begin position="176"/>
        <end position="196"/>
    </location>
</feature>
<dbReference type="STRING" id="92696.A0A4R0RVX8"/>
<dbReference type="GO" id="GO:0000976">
    <property type="term" value="F:transcription cis-regulatory region binding"/>
    <property type="evidence" value="ECO:0007669"/>
    <property type="project" value="InterPro"/>
</dbReference>
<feature type="compositionally biased region" description="Low complexity" evidence="3">
    <location>
        <begin position="1"/>
        <end position="13"/>
    </location>
</feature>
<evidence type="ECO:0000313" key="5">
    <source>
        <dbReference type="EMBL" id="TCD69969.1"/>
    </source>
</evidence>
<feature type="compositionally biased region" description="Basic and acidic residues" evidence="3">
    <location>
        <begin position="126"/>
        <end position="144"/>
    </location>
</feature>
<gene>
    <name evidence="5" type="ORF">EIP91_005558</name>
</gene>
<dbReference type="PROSITE" id="PS00036">
    <property type="entry name" value="BZIP_BASIC"/>
    <property type="match status" value="1"/>
</dbReference>
<feature type="domain" description="BZIP" evidence="4">
    <location>
        <begin position="57"/>
        <end position="71"/>
    </location>
</feature>
<dbReference type="Pfam" id="PF10297">
    <property type="entry name" value="Hap4_Hap_bind"/>
    <property type="match status" value="1"/>
</dbReference>
<dbReference type="Proteomes" id="UP000292702">
    <property type="component" value="Unassembled WGS sequence"/>
</dbReference>
<dbReference type="OrthoDB" id="5374328at2759"/>
<dbReference type="InterPro" id="IPR018287">
    <property type="entry name" value="Hap4_TF_heteromerisation"/>
</dbReference>
<feature type="region of interest" description="Disordered" evidence="3">
    <location>
        <begin position="126"/>
        <end position="161"/>
    </location>
</feature>
<organism evidence="5 6">
    <name type="scientific">Steccherinum ochraceum</name>
    <dbReference type="NCBI Taxonomy" id="92696"/>
    <lineage>
        <taxon>Eukaryota</taxon>
        <taxon>Fungi</taxon>
        <taxon>Dikarya</taxon>
        <taxon>Basidiomycota</taxon>
        <taxon>Agaricomycotina</taxon>
        <taxon>Agaricomycetes</taxon>
        <taxon>Polyporales</taxon>
        <taxon>Steccherinaceae</taxon>
        <taxon>Steccherinum</taxon>
    </lineage>
</organism>
<comment type="subcellular location">
    <subcellularLocation>
        <location evidence="1">Nucleus</location>
    </subcellularLocation>
</comment>
<feature type="compositionally biased region" description="Low complexity" evidence="3">
    <location>
        <begin position="292"/>
        <end position="309"/>
    </location>
</feature>
<evidence type="ECO:0000313" key="6">
    <source>
        <dbReference type="Proteomes" id="UP000292702"/>
    </source>
</evidence>
<sequence>MSLASPAPAVPSSTTLWATPSKEWVIPAKPKPGRKPKKDTVSTPAASTDQETDSKGRRVQNRAAQRAFRERKQSQLADLQARVQQYEQGEIERNVALQNIAKRLKEENERLQKENAILREKLAKVEDERDSLREPKRRWREDSRPPSPLDTDDYSSPAKKKPKIALDLMTHESSISPAYMSSPSSASSPESLGHSSFSPGPTLPPLRDTTVIAQGNNGPNALGNIFDLISTGKSNVFDSGGSMDTFDCGFCNETTPCVCREIAIQQAADRLTAPILKVETSDQAAGLLDVDSATSTSSTPVSAPVTPSSILDNLPSYQPPVPLRRRGTNVNAASIFPVTEPAGSSSLTRSASCSGDPSNCMACADDAFGKAFCAAINKSAVASPPCEKCPTRAVTTRGDPPSSGCCGNPALCGSHRNESQLSMVAPVPVSCAAVEASSSSNASQTDTIPCNDAWRQIKSHPNASFADLSLLAEVVARRSKCTGPRVEISPAPGTITPERGISPSLLSSNLPPARLTRAPAAPPVPLAEPTPIYYESRPTPMPIPTEQGESSGTISCGRSRIREVQADGVRDALRLLDLKYSTS</sequence>
<dbReference type="SUPFAM" id="SSF57959">
    <property type="entry name" value="Leucine zipper domain"/>
    <property type="match status" value="1"/>
</dbReference>
<dbReference type="PANTHER" id="PTHR40621:SF7">
    <property type="entry name" value="BZIP DOMAIN-CONTAINING PROTEIN"/>
    <property type="match status" value="1"/>
</dbReference>
<keyword evidence="2" id="KW-0539">Nucleus</keyword>
<evidence type="ECO:0000256" key="1">
    <source>
        <dbReference type="ARBA" id="ARBA00004123"/>
    </source>
</evidence>
<protein>
    <recommendedName>
        <fullName evidence="4">BZIP domain-containing protein</fullName>
    </recommendedName>
</protein>
<comment type="caution">
    <text evidence="5">The sequence shown here is derived from an EMBL/GenBank/DDBJ whole genome shotgun (WGS) entry which is preliminary data.</text>
</comment>
<dbReference type="GO" id="GO:0090575">
    <property type="term" value="C:RNA polymerase II transcription regulator complex"/>
    <property type="evidence" value="ECO:0007669"/>
    <property type="project" value="TreeGrafter"/>
</dbReference>
<feature type="region of interest" description="Disordered" evidence="3">
    <location>
        <begin position="482"/>
        <end position="501"/>
    </location>
</feature>
<evidence type="ECO:0000256" key="3">
    <source>
        <dbReference type="SAM" id="MobiDB-lite"/>
    </source>
</evidence>
<evidence type="ECO:0000259" key="4">
    <source>
        <dbReference type="PROSITE" id="PS00036"/>
    </source>
</evidence>
<dbReference type="AlphaFoldDB" id="A0A4R0RVX8"/>
<dbReference type="InterPro" id="IPR046347">
    <property type="entry name" value="bZIP_sf"/>
</dbReference>
<dbReference type="EMBL" id="RWJN01000030">
    <property type="protein sequence ID" value="TCD69969.1"/>
    <property type="molecule type" value="Genomic_DNA"/>
</dbReference>
<evidence type="ECO:0000256" key="2">
    <source>
        <dbReference type="ARBA" id="ARBA00023242"/>
    </source>
</evidence>
<name>A0A4R0RVX8_9APHY</name>